<keyword evidence="3" id="KW-1185">Reference proteome</keyword>
<dbReference type="EMBL" id="CP143578">
    <property type="protein sequence ID" value="WVN21261.1"/>
    <property type="molecule type" value="Genomic_DNA"/>
</dbReference>
<evidence type="ECO:0000256" key="1">
    <source>
        <dbReference type="SAM" id="SignalP"/>
    </source>
</evidence>
<evidence type="ECO:0000313" key="3">
    <source>
        <dbReference type="Proteomes" id="UP001431935"/>
    </source>
</evidence>
<name>A0ABZ2AMA8_9BACT</name>
<accession>A0ABZ2AMA8</accession>
<dbReference type="Gene3D" id="3.80.10.10">
    <property type="entry name" value="Ribonuclease Inhibitor"/>
    <property type="match status" value="1"/>
</dbReference>
<evidence type="ECO:0000313" key="2">
    <source>
        <dbReference type="EMBL" id="WVN21261.1"/>
    </source>
</evidence>
<organism evidence="2 3">
    <name type="scientific">Metamycoplasma gateae</name>
    <dbReference type="NCBI Taxonomy" id="35769"/>
    <lineage>
        <taxon>Bacteria</taxon>
        <taxon>Bacillati</taxon>
        <taxon>Mycoplasmatota</taxon>
        <taxon>Mycoplasmoidales</taxon>
        <taxon>Metamycoplasmataceae</taxon>
        <taxon>Metamycoplasma</taxon>
    </lineage>
</organism>
<dbReference type="InterPro" id="IPR032675">
    <property type="entry name" value="LRR_dom_sf"/>
</dbReference>
<feature type="signal peptide" evidence="1">
    <location>
        <begin position="1"/>
        <end position="21"/>
    </location>
</feature>
<sequence>MKRNKRILLTLASTIVPVSTAAIVVSCGSGESYNEYAKDFVLGTAGRENYNKETKTLDLSKTEIRFIPQGAFSAPALYALFVKGSAAANPNPQFLAPDGIFDIKKRSINIDKIILPASLEVIEKGAFSDLGLKEVQFDISSDKLTKIDAEAFANNRISTLTLPTSIKEIEEKAFLNNQLTSVNLEALTNLKKLSVGVFAKNKLTELNLTNINTIEESALALNEFKNLELHKDLSRVSEKTFFFIGTVTVEPVSLSVLNASVKEFLKQQLVNNDKLNYSIVE</sequence>
<reference evidence="2" key="1">
    <citation type="submission" date="2024-01" db="EMBL/GenBank/DDBJ databases">
        <title>Complete genome sequence of Mycoplasma gateae strain 3700.</title>
        <authorList>
            <person name="Spergser J."/>
        </authorList>
    </citation>
    <scope>NUCLEOTIDE SEQUENCE [LARGE SCALE GENOMIC DNA]</scope>
    <source>
        <strain evidence="2">3700</strain>
    </source>
</reference>
<dbReference type="PROSITE" id="PS51257">
    <property type="entry name" value="PROKAR_LIPOPROTEIN"/>
    <property type="match status" value="1"/>
</dbReference>
<dbReference type="Proteomes" id="UP001431935">
    <property type="component" value="Chromosome"/>
</dbReference>
<dbReference type="Pfam" id="PF13306">
    <property type="entry name" value="LRR_5"/>
    <property type="match status" value="1"/>
</dbReference>
<dbReference type="RefSeq" id="WP_330463300.1">
    <property type="nucleotide sequence ID" value="NZ_CP143578.1"/>
</dbReference>
<feature type="chain" id="PRO_5046802879" evidence="1">
    <location>
        <begin position="22"/>
        <end position="281"/>
    </location>
</feature>
<proteinExistence type="predicted"/>
<keyword evidence="1" id="KW-0732">Signal</keyword>
<dbReference type="InterPro" id="IPR026906">
    <property type="entry name" value="LRR_5"/>
</dbReference>
<gene>
    <name evidence="2" type="ORF">V2E26_02485</name>
</gene>
<dbReference type="SUPFAM" id="SSF52058">
    <property type="entry name" value="L domain-like"/>
    <property type="match status" value="1"/>
</dbReference>
<protein>
    <submittedName>
        <fullName evidence="2">Leucine-rich repeat domain-containing protein</fullName>
    </submittedName>
</protein>